<evidence type="ECO:0000256" key="1">
    <source>
        <dbReference type="SAM" id="MobiDB-lite"/>
    </source>
</evidence>
<keyword evidence="3" id="KW-1185">Reference proteome</keyword>
<organism evidence="2 3">
    <name type="scientific">Ectocarpus siliculosus</name>
    <name type="common">Brown alga</name>
    <name type="synonym">Conferva siliculosa</name>
    <dbReference type="NCBI Taxonomy" id="2880"/>
    <lineage>
        <taxon>Eukaryota</taxon>
        <taxon>Sar</taxon>
        <taxon>Stramenopiles</taxon>
        <taxon>Ochrophyta</taxon>
        <taxon>PX clade</taxon>
        <taxon>Phaeophyceae</taxon>
        <taxon>Ectocarpales</taxon>
        <taxon>Ectocarpaceae</taxon>
        <taxon>Ectocarpus</taxon>
    </lineage>
</organism>
<gene>
    <name evidence="2" type="ORF">Esi_0005_0150</name>
</gene>
<accession>D8LNR5</accession>
<dbReference type="EMBL" id="FN649760">
    <property type="protein sequence ID" value="CBN78275.1"/>
    <property type="molecule type" value="Genomic_DNA"/>
</dbReference>
<evidence type="ECO:0000313" key="2">
    <source>
        <dbReference type="EMBL" id="CBN78275.1"/>
    </source>
</evidence>
<dbReference type="AlphaFoldDB" id="D8LNR5"/>
<dbReference type="OrthoDB" id="190199at2759"/>
<name>D8LNR5_ECTSI</name>
<proteinExistence type="predicted"/>
<evidence type="ECO:0000313" key="3">
    <source>
        <dbReference type="Proteomes" id="UP000002630"/>
    </source>
</evidence>
<protein>
    <submittedName>
        <fullName evidence="2">Uncharacterized protein</fullName>
    </submittedName>
</protein>
<reference evidence="2 3" key="1">
    <citation type="journal article" date="2010" name="Nature">
        <title>The Ectocarpus genome and the independent evolution of multicellularity in brown algae.</title>
        <authorList>
            <person name="Cock J.M."/>
            <person name="Sterck L."/>
            <person name="Rouze P."/>
            <person name="Scornet D."/>
            <person name="Allen A.E."/>
            <person name="Amoutzias G."/>
            <person name="Anthouard V."/>
            <person name="Artiguenave F."/>
            <person name="Aury J.M."/>
            <person name="Badger J.H."/>
            <person name="Beszteri B."/>
            <person name="Billiau K."/>
            <person name="Bonnet E."/>
            <person name="Bothwell J.H."/>
            <person name="Bowler C."/>
            <person name="Boyen C."/>
            <person name="Brownlee C."/>
            <person name="Carrano C.J."/>
            <person name="Charrier B."/>
            <person name="Cho G.Y."/>
            <person name="Coelho S.M."/>
            <person name="Collen J."/>
            <person name="Corre E."/>
            <person name="Da Silva C."/>
            <person name="Delage L."/>
            <person name="Delaroque N."/>
            <person name="Dittami S.M."/>
            <person name="Doulbeau S."/>
            <person name="Elias M."/>
            <person name="Farnham G."/>
            <person name="Gachon C.M."/>
            <person name="Gschloessl B."/>
            <person name="Heesch S."/>
            <person name="Jabbari K."/>
            <person name="Jubin C."/>
            <person name="Kawai H."/>
            <person name="Kimura K."/>
            <person name="Kloareg B."/>
            <person name="Kupper F.C."/>
            <person name="Lang D."/>
            <person name="Le Bail A."/>
            <person name="Leblanc C."/>
            <person name="Lerouge P."/>
            <person name="Lohr M."/>
            <person name="Lopez P.J."/>
            <person name="Martens C."/>
            <person name="Maumus F."/>
            <person name="Michel G."/>
            <person name="Miranda-Saavedra D."/>
            <person name="Morales J."/>
            <person name="Moreau H."/>
            <person name="Motomura T."/>
            <person name="Nagasato C."/>
            <person name="Napoli C.A."/>
            <person name="Nelson D.R."/>
            <person name="Nyvall-Collen P."/>
            <person name="Peters A.F."/>
            <person name="Pommier C."/>
            <person name="Potin P."/>
            <person name="Poulain J."/>
            <person name="Quesneville H."/>
            <person name="Read B."/>
            <person name="Rensing S.A."/>
            <person name="Ritter A."/>
            <person name="Rousvoal S."/>
            <person name="Samanta M."/>
            <person name="Samson G."/>
            <person name="Schroeder D.C."/>
            <person name="Segurens B."/>
            <person name="Strittmatter M."/>
            <person name="Tonon T."/>
            <person name="Tregear J.W."/>
            <person name="Valentin K."/>
            <person name="von Dassow P."/>
            <person name="Yamagishi T."/>
            <person name="Van de Peer Y."/>
            <person name="Wincker P."/>
        </authorList>
    </citation>
    <scope>NUCLEOTIDE SEQUENCE [LARGE SCALE GENOMIC DNA]</scope>
    <source>
        <strain evidence="3">Ec32 / CCAP1310/4</strain>
    </source>
</reference>
<dbReference type="Proteomes" id="UP000002630">
    <property type="component" value="Unassembled WGS sequence"/>
</dbReference>
<feature type="region of interest" description="Disordered" evidence="1">
    <location>
        <begin position="146"/>
        <end position="168"/>
    </location>
</feature>
<dbReference type="InParanoid" id="D8LNR5"/>
<sequence length="168" mass="18755">MADEDRKPRHRLGADELLEETQGASAKIVNLLEVNGLAAESIEHLTSLTKGGDFMGSLNLARRLGLSMPDVPHNDLVVLLLDAWDCVVYKTGHTRKQMYRKVRLLEADNKTEPDTLDRWKGERDKAERESAKANVAYVTMREIAKSFKEEPQEEGEGAPVEQTGEVAP</sequence>